<feature type="compositionally biased region" description="Basic and acidic residues" evidence="1">
    <location>
        <begin position="1"/>
        <end position="17"/>
    </location>
</feature>
<evidence type="ECO:0000256" key="1">
    <source>
        <dbReference type="SAM" id="MobiDB-lite"/>
    </source>
</evidence>
<proteinExistence type="predicted"/>
<evidence type="ECO:0008006" key="4">
    <source>
        <dbReference type="Google" id="ProtNLM"/>
    </source>
</evidence>
<evidence type="ECO:0000313" key="2">
    <source>
        <dbReference type="EMBL" id="KAK2944784.1"/>
    </source>
</evidence>
<feature type="region of interest" description="Disordered" evidence="1">
    <location>
        <begin position="1"/>
        <end position="35"/>
    </location>
</feature>
<accession>A0ABQ9X0B8</accession>
<comment type="caution">
    <text evidence="2">The sequence shown here is derived from an EMBL/GenBank/DDBJ whole genome shotgun (WGS) entry which is preliminary data.</text>
</comment>
<protein>
    <recommendedName>
        <fullName evidence="4">Transposase</fullName>
    </recommendedName>
</protein>
<evidence type="ECO:0000313" key="3">
    <source>
        <dbReference type="Proteomes" id="UP001281761"/>
    </source>
</evidence>
<sequence length="88" mass="9958">MGQIVEHREELNQDFAKEQAACPAREKKQDSEQIATVDSTEFATNSITGPLVERNTRKVVPGKLIISGESNRRHHVLMIEQSTLWEKA</sequence>
<reference evidence="2 3" key="1">
    <citation type="journal article" date="2022" name="bioRxiv">
        <title>Genomics of Preaxostyla Flagellates Illuminates Evolutionary Transitions and the Path Towards Mitochondrial Loss.</title>
        <authorList>
            <person name="Novak L.V.F."/>
            <person name="Treitli S.C."/>
            <person name="Pyrih J."/>
            <person name="Halakuc P."/>
            <person name="Pipaliya S.V."/>
            <person name="Vacek V."/>
            <person name="Brzon O."/>
            <person name="Soukal P."/>
            <person name="Eme L."/>
            <person name="Dacks J.B."/>
            <person name="Karnkowska A."/>
            <person name="Elias M."/>
            <person name="Hampl V."/>
        </authorList>
    </citation>
    <scope>NUCLEOTIDE SEQUENCE [LARGE SCALE GENOMIC DNA]</scope>
    <source>
        <strain evidence="2">NAU3</strain>
        <tissue evidence="2">Gut</tissue>
    </source>
</reference>
<keyword evidence="3" id="KW-1185">Reference proteome</keyword>
<organism evidence="2 3">
    <name type="scientific">Blattamonas nauphoetae</name>
    <dbReference type="NCBI Taxonomy" id="2049346"/>
    <lineage>
        <taxon>Eukaryota</taxon>
        <taxon>Metamonada</taxon>
        <taxon>Preaxostyla</taxon>
        <taxon>Oxymonadida</taxon>
        <taxon>Blattamonas</taxon>
    </lineage>
</organism>
<gene>
    <name evidence="2" type="ORF">BLNAU_20317</name>
</gene>
<dbReference type="Proteomes" id="UP001281761">
    <property type="component" value="Unassembled WGS sequence"/>
</dbReference>
<dbReference type="EMBL" id="JARBJD010000285">
    <property type="protein sequence ID" value="KAK2944784.1"/>
    <property type="molecule type" value="Genomic_DNA"/>
</dbReference>
<name>A0ABQ9X0B8_9EUKA</name>